<feature type="compositionally biased region" description="Low complexity" evidence="1">
    <location>
        <begin position="178"/>
        <end position="195"/>
    </location>
</feature>
<dbReference type="RefSeq" id="XP_030986275.1">
    <property type="nucleotide sequence ID" value="XM_031122071.1"/>
</dbReference>
<gene>
    <name evidence="5" type="ORF">PgNI_02000</name>
</gene>
<dbReference type="KEGG" id="pgri:PgNI_02000"/>
<evidence type="ECO:0000313" key="5">
    <source>
        <dbReference type="RefSeq" id="XP_030986275.1"/>
    </source>
</evidence>
<keyword evidence="2" id="KW-0472">Membrane</keyword>
<feature type="region of interest" description="Disordered" evidence="1">
    <location>
        <begin position="146"/>
        <end position="195"/>
    </location>
</feature>
<reference evidence="5" key="1">
    <citation type="journal article" date="2019" name="Mol. Biol. Evol.">
        <title>Blast fungal genomes show frequent chromosomal changes, gene gains and losses, and effector gene turnover.</title>
        <authorList>
            <person name="Gomez Luciano L.B."/>
            <person name="Jason Tsai I."/>
            <person name="Chuma I."/>
            <person name="Tosa Y."/>
            <person name="Chen Y.H."/>
            <person name="Li J.Y."/>
            <person name="Li M.Y."/>
            <person name="Jade Lu M.Y."/>
            <person name="Nakayashiki H."/>
            <person name="Li W.H."/>
        </authorList>
    </citation>
    <scope>NUCLEOTIDE SEQUENCE</scope>
    <source>
        <strain evidence="5">NI907</strain>
    </source>
</reference>
<dbReference type="AlphaFoldDB" id="A0A6P8BGE5"/>
<feature type="compositionally biased region" description="Low complexity" evidence="1">
    <location>
        <begin position="379"/>
        <end position="397"/>
    </location>
</feature>
<dbReference type="GeneID" id="41956983"/>
<name>A0A6P8BGE5_PYRGI</name>
<feature type="compositionally biased region" description="Polar residues" evidence="1">
    <location>
        <begin position="167"/>
        <end position="177"/>
    </location>
</feature>
<dbReference type="OrthoDB" id="5311469at2759"/>
<feature type="compositionally biased region" description="Polar residues" evidence="1">
    <location>
        <begin position="250"/>
        <end position="267"/>
    </location>
</feature>
<protein>
    <recommendedName>
        <fullName evidence="6">Extracellular membrane protein CFEM domain-containing protein</fullName>
    </recommendedName>
</protein>
<feature type="transmembrane region" description="Helical" evidence="2">
    <location>
        <begin position="207"/>
        <end position="229"/>
    </location>
</feature>
<evidence type="ECO:0000256" key="1">
    <source>
        <dbReference type="SAM" id="MobiDB-lite"/>
    </source>
</evidence>
<keyword evidence="4" id="KW-1185">Reference proteome</keyword>
<evidence type="ECO:0000256" key="3">
    <source>
        <dbReference type="SAM" id="SignalP"/>
    </source>
</evidence>
<feature type="region of interest" description="Disordered" evidence="1">
    <location>
        <begin position="237"/>
        <end position="267"/>
    </location>
</feature>
<evidence type="ECO:0000313" key="4">
    <source>
        <dbReference type="Proteomes" id="UP000515153"/>
    </source>
</evidence>
<keyword evidence="3" id="KW-0732">Signal</keyword>
<organism evidence="4 5">
    <name type="scientific">Pyricularia grisea</name>
    <name type="common">Crabgrass-specific blast fungus</name>
    <name type="synonym">Magnaporthe grisea</name>
    <dbReference type="NCBI Taxonomy" id="148305"/>
    <lineage>
        <taxon>Eukaryota</taxon>
        <taxon>Fungi</taxon>
        <taxon>Dikarya</taxon>
        <taxon>Ascomycota</taxon>
        <taxon>Pezizomycotina</taxon>
        <taxon>Sordariomycetes</taxon>
        <taxon>Sordariomycetidae</taxon>
        <taxon>Magnaporthales</taxon>
        <taxon>Pyriculariaceae</taxon>
        <taxon>Pyricularia</taxon>
    </lineage>
</organism>
<feature type="compositionally biased region" description="Polar residues" evidence="1">
    <location>
        <begin position="398"/>
        <end position="422"/>
    </location>
</feature>
<feature type="chain" id="PRO_5027710426" description="Extracellular membrane protein CFEM domain-containing protein" evidence="3">
    <location>
        <begin position="35"/>
        <end position="462"/>
    </location>
</feature>
<keyword evidence="2" id="KW-1133">Transmembrane helix</keyword>
<evidence type="ECO:0000256" key="2">
    <source>
        <dbReference type="SAM" id="Phobius"/>
    </source>
</evidence>
<feature type="signal peptide" evidence="3">
    <location>
        <begin position="1"/>
        <end position="34"/>
    </location>
</feature>
<reference evidence="5" key="2">
    <citation type="submission" date="2019-10" db="EMBL/GenBank/DDBJ databases">
        <authorList>
            <consortium name="NCBI Genome Project"/>
        </authorList>
    </citation>
    <scope>NUCLEOTIDE SEQUENCE</scope>
    <source>
        <strain evidence="5">NI907</strain>
    </source>
</reference>
<feature type="region of interest" description="Disordered" evidence="1">
    <location>
        <begin position="330"/>
        <end position="350"/>
    </location>
</feature>
<dbReference type="Proteomes" id="UP000515153">
    <property type="component" value="Unplaced"/>
</dbReference>
<proteinExistence type="predicted"/>
<evidence type="ECO:0008006" key="6">
    <source>
        <dbReference type="Google" id="ProtNLM"/>
    </source>
</evidence>
<accession>A0A6P8BGE5</accession>
<reference evidence="5" key="3">
    <citation type="submission" date="2025-08" db="UniProtKB">
        <authorList>
            <consortium name="RefSeq"/>
        </authorList>
    </citation>
    <scope>IDENTIFICATION</scope>
    <source>
        <strain evidence="5">NI907</strain>
    </source>
</reference>
<keyword evidence="2" id="KW-0812">Transmembrane</keyword>
<feature type="region of interest" description="Disordered" evidence="1">
    <location>
        <begin position="375"/>
        <end position="462"/>
    </location>
</feature>
<sequence>MGSSSVIIGRMSTTTTSLSIFLFALIFFSIAVNAQSQSDSQQDDAYTTDFSKYPQSAQPCLQKSANTTTCTGSTHAEINACLCPGTDISSFPVRAAICVGRKSPGDLWAVFALLKADCEDSKTPLSVTRRRFMQIAIDAGTTYTGSKDNTTSGDYKSPKPTKGVELSTDNTDSVTTGNNNKSNNNNNNSSSSSNNNNAGELSMMAKMGIIISCIVIGSLLGAIITYWLLLRHKKNSNRRIPDPEKRPIFSSASSLKGGSQTPLSRASTVGSLRDWRMMDQGATRSPSVPNGSIRGVPYLGAPSPMTPQGRWVLDPLTGRYILVGVQPLPAAPSGPRMPPPSVPPTPAPEPVEAPGVDVPIEMPSTPSTVTMVNWPTPTPQTNTQSQQTTTQPYPIQTSMLPQNTQNSQSRQGSVSVAASPSSIHYPKATPQPQPTAGVPKRQYSLRNMFHTRQPNKNPGYWI</sequence>